<evidence type="ECO:0000313" key="4">
    <source>
        <dbReference type="Proteomes" id="UP000305906"/>
    </source>
</evidence>
<evidence type="ECO:0000259" key="2">
    <source>
        <dbReference type="SMART" id="SM00939"/>
    </source>
</evidence>
<feature type="domain" description="Xaa-Pro dipeptidyl-peptidase C-terminal" evidence="2">
    <location>
        <begin position="304"/>
        <end position="533"/>
    </location>
</feature>
<gene>
    <name evidence="3" type="ORF">FE633_01290</name>
</gene>
<keyword evidence="4" id="KW-1185">Reference proteome</keyword>
<dbReference type="InterPro" id="IPR029058">
    <property type="entry name" value="AB_hydrolase_fold"/>
</dbReference>
<dbReference type="NCBIfam" id="TIGR00976">
    <property type="entry name" value="CocE_NonD"/>
    <property type="match status" value="1"/>
</dbReference>
<keyword evidence="1 3" id="KW-0378">Hydrolase</keyword>
<organism evidence="3 4">
    <name type="scientific">Streptomyces montanus</name>
    <dbReference type="NCBI Taxonomy" id="2580423"/>
    <lineage>
        <taxon>Bacteria</taxon>
        <taxon>Bacillati</taxon>
        <taxon>Actinomycetota</taxon>
        <taxon>Actinomycetes</taxon>
        <taxon>Kitasatosporales</taxon>
        <taxon>Streptomycetaceae</taxon>
        <taxon>Streptomyces</taxon>
    </lineage>
</organism>
<dbReference type="Gene3D" id="3.40.50.1820">
    <property type="entry name" value="alpha/beta hydrolase"/>
    <property type="match status" value="1"/>
</dbReference>
<dbReference type="SUPFAM" id="SSF49785">
    <property type="entry name" value="Galactose-binding domain-like"/>
    <property type="match status" value="1"/>
</dbReference>
<dbReference type="AlphaFoldDB" id="A0A5R9G1F0"/>
<name>A0A5R9G1F0_9ACTN</name>
<dbReference type="SMART" id="SM00939">
    <property type="entry name" value="PepX_C"/>
    <property type="match status" value="1"/>
</dbReference>
<evidence type="ECO:0000313" key="3">
    <source>
        <dbReference type="EMBL" id="TLS48136.1"/>
    </source>
</evidence>
<dbReference type="Pfam" id="PF08530">
    <property type="entry name" value="PepX_C"/>
    <property type="match status" value="1"/>
</dbReference>
<dbReference type="InterPro" id="IPR013736">
    <property type="entry name" value="Xaa-Pro_dipept_C"/>
</dbReference>
<dbReference type="RefSeq" id="WP_138043107.1">
    <property type="nucleotide sequence ID" value="NZ_VBZC01000001.1"/>
</dbReference>
<proteinExistence type="predicted"/>
<dbReference type="Proteomes" id="UP000305906">
    <property type="component" value="Unassembled WGS sequence"/>
</dbReference>
<sequence>MSVGSHLIQRILRLPPPLTRDLVVERGLRVPMRDGAVLLADRWAPRKGAEGLPTALVRIPYGRAGMIGAQMVRPLAERGYQVLIQSTRGTFGSGGDFDPLRCEREDGLDTLDWVVKQPWFGDSLVLYGGSYLGFAQWAVADQLPPQVKAMIPSVSESAFTLEFLRKDGYSLEATFNWGVQVAGQERRGAMLRQLLGMRRQRRALHTLPLDQADTAAMGRHSDYFQDCLAHDADTPYWSVLDHSERVAGITVPVSSIGGWYDIFLPGQLRDHQALQAAGRQARLTVGPWAHISLGVGRTATGEALDFGLAHARGEQPPDRAPVRLFVMGEGAWRDFPSWPPPGYPAQRFHLHPGGALAAAPPGESAPDGYRYDPADPTPAVGGVRMAVGTKAGAVDNTALEARSDVLTYTTPVLDKDVEVIGEVGAEIWFRSSLPYADVFVRLCDVDEKGRSFNVCDGLVGLTGADDTSCATVRLWPTAYRFKRGHRIRLQVSSGAFPRYNRNPGTGEPRGTATTLRAADQEVFHDPAHPSAVILPVRQL</sequence>
<dbReference type="Gene3D" id="1.10.3020.10">
    <property type="entry name" value="alpha-amino acid ester hydrolase ( Helical cap domain)"/>
    <property type="match status" value="1"/>
</dbReference>
<dbReference type="InterPro" id="IPR005674">
    <property type="entry name" value="CocE/Ser_esterase"/>
</dbReference>
<dbReference type="InterPro" id="IPR000383">
    <property type="entry name" value="Xaa-Pro-like_dom"/>
</dbReference>
<dbReference type="Gene3D" id="2.60.120.260">
    <property type="entry name" value="Galactose-binding domain-like"/>
    <property type="match status" value="1"/>
</dbReference>
<comment type="caution">
    <text evidence="3">The sequence shown here is derived from an EMBL/GenBank/DDBJ whole genome shotgun (WGS) entry which is preliminary data.</text>
</comment>
<dbReference type="SUPFAM" id="SSF53474">
    <property type="entry name" value="alpha/beta-Hydrolases"/>
    <property type="match status" value="1"/>
</dbReference>
<dbReference type="EMBL" id="VBZC01000001">
    <property type="protein sequence ID" value="TLS48136.1"/>
    <property type="molecule type" value="Genomic_DNA"/>
</dbReference>
<protein>
    <submittedName>
        <fullName evidence="3">CocE/NonD family hydrolase</fullName>
    </submittedName>
</protein>
<dbReference type="Pfam" id="PF02129">
    <property type="entry name" value="Peptidase_S15"/>
    <property type="match status" value="1"/>
</dbReference>
<dbReference type="GO" id="GO:0008239">
    <property type="term" value="F:dipeptidyl-peptidase activity"/>
    <property type="evidence" value="ECO:0007669"/>
    <property type="project" value="InterPro"/>
</dbReference>
<reference evidence="3 4" key="1">
    <citation type="submission" date="2019-05" db="EMBL/GenBank/DDBJ databases">
        <title>Streptomyces sp. NEAU-C151, a novel actinomycete isolated from soil.</title>
        <authorList>
            <person name="Han L."/>
            <person name="Jiang H."/>
        </authorList>
    </citation>
    <scope>NUCLEOTIDE SEQUENCE [LARGE SCALE GENOMIC DNA]</scope>
    <source>
        <strain evidence="3 4">NEAU-C151</strain>
    </source>
</reference>
<evidence type="ECO:0000256" key="1">
    <source>
        <dbReference type="ARBA" id="ARBA00022801"/>
    </source>
</evidence>
<dbReference type="InterPro" id="IPR008979">
    <property type="entry name" value="Galactose-bd-like_sf"/>
</dbReference>
<accession>A0A5R9G1F0</accession>